<feature type="transmembrane region" description="Helical" evidence="8">
    <location>
        <begin position="54"/>
        <end position="74"/>
    </location>
</feature>
<keyword evidence="2" id="KW-0813">Transport</keyword>
<keyword evidence="7" id="KW-0868">Chloride</keyword>
<dbReference type="SUPFAM" id="SSF81340">
    <property type="entry name" value="Clc chloride channel"/>
    <property type="match status" value="1"/>
</dbReference>
<feature type="transmembrane region" description="Helical" evidence="8">
    <location>
        <begin position="355"/>
        <end position="380"/>
    </location>
</feature>
<dbReference type="CDD" id="cd01031">
    <property type="entry name" value="EriC"/>
    <property type="match status" value="1"/>
</dbReference>
<dbReference type="Pfam" id="PF02080">
    <property type="entry name" value="TrkA_C"/>
    <property type="match status" value="1"/>
</dbReference>
<evidence type="ECO:0000313" key="11">
    <source>
        <dbReference type="Proteomes" id="UP000182089"/>
    </source>
</evidence>
<comment type="caution">
    <text evidence="10">The sequence shown here is derived from an EMBL/GenBank/DDBJ whole genome shotgun (WGS) entry which is preliminary data.</text>
</comment>
<evidence type="ECO:0000256" key="5">
    <source>
        <dbReference type="ARBA" id="ARBA00023065"/>
    </source>
</evidence>
<evidence type="ECO:0000313" key="10">
    <source>
        <dbReference type="EMBL" id="SEM70928.1"/>
    </source>
</evidence>
<feature type="transmembrane region" description="Helical" evidence="8">
    <location>
        <begin position="218"/>
        <end position="242"/>
    </location>
</feature>
<protein>
    <submittedName>
        <fullName evidence="10">H+/Cl-antiporter ClcA</fullName>
    </submittedName>
</protein>
<dbReference type="EMBL" id="FOCC01000007">
    <property type="protein sequence ID" value="SEM70928.1"/>
    <property type="molecule type" value="Genomic_DNA"/>
</dbReference>
<feature type="transmembrane region" description="Helical" evidence="8">
    <location>
        <begin position="392"/>
        <end position="409"/>
    </location>
</feature>
<evidence type="ECO:0000256" key="1">
    <source>
        <dbReference type="ARBA" id="ARBA00004141"/>
    </source>
</evidence>
<evidence type="ECO:0000256" key="2">
    <source>
        <dbReference type="ARBA" id="ARBA00022448"/>
    </source>
</evidence>
<dbReference type="PANTHER" id="PTHR45711:SF6">
    <property type="entry name" value="CHLORIDE CHANNEL PROTEIN"/>
    <property type="match status" value="1"/>
</dbReference>
<dbReference type="SUPFAM" id="SSF116726">
    <property type="entry name" value="TrkA C-terminal domain-like"/>
    <property type="match status" value="1"/>
</dbReference>
<reference evidence="10 11" key="1">
    <citation type="submission" date="2016-10" db="EMBL/GenBank/DDBJ databases">
        <authorList>
            <person name="Varghese N."/>
            <person name="Submissions S."/>
        </authorList>
    </citation>
    <scope>NUCLEOTIDE SEQUENCE [LARGE SCALE GENOMIC DNA]</scope>
    <source>
        <strain evidence="10 11">WC1T17</strain>
    </source>
</reference>
<organism evidence="10 11">
    <name type="scientific">Ligilactobacillus ruminis</name>
    <dbReference type="NCBI Taxonomy" id="1623"/>
    <lineage>
        <taxon>Bacteria</taxon>
        <taxon>Bacillati</taxon>
        <taxon>Bacillota</taxon>
        <taxon>Bacilli</taxon>
        <taxon>Lactobacillales</taxon>
        <taxon>Lactobacillaceae</taxon>
        <taxon>Ligilactobacillus</taxon>
    </lineage>
</organism>
<feature type="transmembrane region" description="Helical" evidence="8">
    <location>
        <begin position="326"/>
        <end position="346"/>
    </location>
</feature>
<dbReference type="InterPro" id="IPR036721">
    <property type="entry name" value="RCK_C_sf"/>
</dbReference>
<feature type="transmembrane region" description="Helical" evidence="8">
    <location>
        <begin position="151"/>
        <end position="174"/>
    </location>
</feature>
<dbReference type="Proteomes" id="UP000182089">
    <property type="component" value="Unassembled WGS sequence"/>
</dbReference>
<feature type="transmembrane region" description="Helical" evidence="8">
    <location>
        <begin position="186"/>
        <end position="206"/>
    </location>
</feature>
<evidence type="ECO:0000256" key="4">
    <source>
        <dbReference type="ARBA" id="ARBA00022989"/>
    </source>
</evidence>
<dbReference type="InterPro" id="IPR001807">
    <property type="entry name" value="ClC"/>
</dbReference>
<feature type="domain" description="RCK C-terminal" evidence="9">
    <location>
        <begin position="426"/>
        <end position="507"/>
    </location>
</feature>
<dbReference type="Gene3D" id="3.30.70.1450">
    <property type="entry name" value="Regulator of K+ conductance, C-terminal domain"/>
    <property type="match status" value="1"/>
</dbReference>
<keyword evidence="3 8" id="KW-0812">Transmembrane</keyword>
<dbReference type="PROSITE" id="PS51202">
    <property type="entry name" value="RCK_C"/>
    <property type="match status" value="1"/>
</dbReference>
<evidence type="ECO:0000256" key="6">
    <source>
        <dbReference type="ARBA" id="ARBA00023136"/>
    </source>
</evidence>
<sequence>MQKLQLDTTRFEYIIQGALVGVLAGIVVSLFRLAIENLLAVVKIVYKAGVTKPWWLLALGVFYLLVWLINARLVKAEPNISGSGIPQVEGQLAGELELSWQKVLWRKWVGGILAIGSGLFLGREGPSIQLGANVGQAFGEIKQLKGASLRAMIAGGAAAGLSAAFNAPIAAALFVAEEVYHNFSPLVWTTALSAAVTANLVSLYFFGMTPVLHMAYNYSFPLVDYGYLILLGILLGVLGILYEKMTLAIPKVYQKLVPFPRNLHGIIPLVLVIPIGLKWPDIIGGGNALIVSLGQQVPATIVLLGLFVLRLVFSTISFGSGFPGGIFLPILTLGAVLGGFYGHLLADFHLLASSLIVNCIIYAMAGYFACICKAPFTAILLVTEMVGSIKHLMPLAVVALIAYCVVDLLHGRPIYEAMLSGLIADKGEIKIHGEFKDRLEIPVFVGSLLENKQVRDVKWPKEALLIAIRRGENELLPHGDTVIRGGDILVILTVHQRLAKVRQQINHIAKQM</sequence>
<evidence type="ECO:0000256" key="8">
    <source>
        <dbReference type="SAM" id="Phobius"/>
    </source>
</evidence>
<gene>
    <name evidence="10" type="ORF">SAMN05216431_10745</name>
</gene>
<dbReference type="InterPro" id="IPR014743">
    <property type="entry name" value="Cl-channel_core"/>
</dbReference>
<proteinExistence type="predicted"/>
<keyword evidence="5" id="KW-0406">Ion transport</keyword>
<dbReference type="PANTHER" id="PTHR45711">
    <property type="entry name" value="CHLORIDE CHANNEL PROTEIN"/>
    <property type="match status" value="1"/>
</dbReference>
<evidence type="ECO:0000256" key="3">
    <source>
        <dbReference type="ARBA" id="ARBA00022692"/>
    </source>
</evidence>
<accession>A0ABY1ABW5</accession>
<keyword evidence="4 8" id="KW-1133">Transmembrane helix</keyword>
<dbReference type="Gene3D" id="1.10.3080.10">
    <property type="entry name" value="Clc chloride channel"/>
    <property type="match status" value="1"/>
</dbReference>
<evidence type="ECO:0000256" key="7">
    <source>
        <dbReference type="ARBA" id="ARBA00023214"/>
    </source>
</evidence>
<feature type="transmembrane region" description="Helical" evidence="8">
    <location>
        <begin position="12"/>
        <end position="34"/>
    </location>
</feature>
<name>A0ABY1ABW5_9LACO</name>
<comment type="subcellular location">
    <subcellularLocation>
        <location evidence="1">Membrane</location>
        <topology evidence="1">Multi-pass membrane protein</topology>
    </subcellularLocation>
</comment>
<keyword evidence="6 8" id="KW-0472">Membrane</keyword>
<evidence type="ECO:0000259" key="9">
    <source>
        <dbReference type="PROSITE" id="PS51202"/>
    </source>
</evidence>
<dbReference type="InterPro" id="IPR006037">
    <property type="entry name" value="RCK_C"/>
</dbReference>
<dbReference type="Pfam" id="PF00654">
    <property type="entry name" value="Voltage_CLC"/>
    <property type="match status" value="1"/>
</dbReference>
<dbReference type="PRINTS" id="PR00762">
    <property type="entry name" value="CLCHANNEL"/>
</dbReference>